<reference evidence="8" key="1">
    <citation type="submission" date="2016-10" db="EMBL/GenBank/DDBJ databases">
        <title>Chloroplast genomes as a tool to resolve red algal phylogenies: a case study in the Nemaliales.</title>
        <authorList>
            <person name="Costa J.F."/>
            <person name="Lin S.M."/>
            <person name="Macaya E.C."/>
            <person name="Fernandez-Garcia C."/>
            <person name="Verbruggen H."/>
        </authorList>
    </citation>
    <scope>NUCLEOTIDE SEQUENCE</scope>
    <source>
        <strain evidence="8">H.1444</strain>
    </source>
</reference>
<name>A0A1G4NWG2_9FLOR</name>
<dbReference type="PANTHER" id="PTHR43381:SF5">
    <property type="entry name" value="TR-TYPE G DOMAIN-CONTAINING PROTEIN"/>
    <property type="match status" value="1"/>
</dbReference>
<dbReference type="PROSITE" id="PS01176">
    <property type="entry name" value="IF2"/>
    <property type="match status" value="1"/>
</dbReference>
<dbReference type="InterPro" id="IPR036925">
    <property type="entry name" value="TIF_IF2_dom3_sf"/>
</dbReference>
<keyword evidence="8" id="KW-0934">Plastid</keyword>
<dbReference type="InterPro" id="IPR000178">
    <property type="entry name" value="TF_IF2_bacterial-like"/>
</dbReference>
<dbReference type="Gene3D" id="2.40.30.10">
    <property type="entry name" value="Translation factors"/>
    <property type="match status" value="2"/>
</dbReference>
<keyword evidence="5" id="KW-0342">GTP-binding</keyword>
<dbReference type="PANTHER" id="PTHR43381">
    <property type="entry name" value="TRANSLATION INITIATION FACTOR IF-2-RELATED"/>
    <property type="match status" value="1"/>
</dbReference>
<dbReference type="GO" id="GO:0003924">
    <property type="term" value="F:GTPase activity"/>
    <property type="evidence" value="ECO:0007669"/>
    <property type="project" value="InterPro"/>
</dbReference>
<evidence type="ECO:0000256" key="2">
    <source>
        <dbReference type="ARBA" id="ARBA00022540"/>
    </source>
</evidence>
<dbReference type="InterPro" id="IPR006847">
    <property type="entry name" value="IF2_N"/>
</dbReference>
<evidence type="ECO:0000256" key="4">
    <source>
        <dbReference type="ARBA" id="ARBA00022917"/>
    </source>
</evidence>
<gene>
    <name evidence="8" type="primary">infB</name>
    <name evidence="8" type="ORF">H1444_124</name>
</gene>
<dbReference type="InterPro" id="IPR027417">
    <property type="entry name" value="P-loop_NTPase"/>
</dbReference>
<dbReference type="InterPro" id="IPR015760">
    <property type="entry name" value="TIF_IF2"/>
</dbReference>
<dbReference type="FunFam" id="2.40.30.10:FF:000008">
    <property type="entry name" value="Translation initiation factor IF-2"/>
    <property type="match status" value="1"/>
</dbReference>
<dbReference type="Pfam" id="PF22042">
    <property type="entry name" value="EF-G_D2"/>
    <property type="match status" value="1"/>
</dbReference>
<evidence type="ECO:0000256" key="3">
    <source>
        <dbReference type="ARBA" id="ARBA00022741"/>
    </source>
</evidence>
<geneLocation type="chloroplast" evidence="8"/>
<comment type="similarity">
    <text evidence="1">Belongs to the TRAFAC class translation factor GTPase superfamily. Classic translation factor GTPase family. IF-2 subfamily.</text>
</comment>
<keyword evidence="4" id="KW-0648">Protein biosynthesis</keyword>
<evidence type="ECO:0000256" key="6">
    <source>
        <dbReference type="ARBA" id="ARBA00044105"/>
    </source>
</evidence>
<dbReference type="AlphaFoldDB" id="A0A1G4NWG2"/>
<dbReference type="GO" id="GO:0003743">
    <property type="term" value="F:translation initiation factor activity"/>
    <property type="evidence" value="ECO:0007669"/>
    <property type="project" value="UniProtKB-KW"/>
</dbReference>
<dbReference type="InterPro" id="IPR053905">
    <property type="entry name" value="EF-G-like_DII"/>
</dbReference>
<dbReference type="Gene3D" id="3.40.50.300">
    <property type="entry name" value="P-loop containing nucleotide triphosphate hydrolases"/>
    <property type="match status" value="1"/>
</dbReference>
<dbReference type="Pfam" id="PF04760">
    <property type="entry name" value="IF2_N"/>
    <property type="match status" value="1"/>
</dbReference>
<proteinExistence type="inferred from homology"/>
<dbReference type="CDD" id="cd01887">
    <property type="entry name" value="IF2_eIF5B"/>
    <property type="match status" value="1"/>
</dbReference>
<dbReference type="InterPro" id="IPR009000">
    <property type="entry name" value="Transl_B-barrel_sf"/>
</dbReference>
<evidence type="ECO:0000256" key="5">
    <source>
        <dbReference type="ARBA" id="ARBA00023134"/>
    </source>
</evidence>
<dbReference type="Gene3D" id="3.40.50.10050">
    <property type="entry name" value="Translation initiation factor IF- 2, domain 3"/>
    <property type="match status" value="1"/>
</dbReference>
<evidence type="ECO:0000313" key="8">
    <source>
        <dbReference type="EMBL" id="SCW22987.1"/>
    </source>
</evidence>
<dbReference type="InterPro" id="IPR000795">
    <property type="entry name" value="T_Tr_GTP-bd_dom"/>
</dbReference>
<feature type="domain" description="Tr-type G" evidence="7">
    <location>
        <begin position="226"/>
        <end position="403"/>
    </location>
</feature>
<dbReference type="SUPFAM" id="SSF50447">
    <property type="entry name" value="Translation proteins"/>
    <property type="match status" value="2"/>
</dbReference>
<protein>
    <recommendedName>
        <fullName evidence="6">Translation initiation factor IF-2, chloroplastic</fullName>
    </recommendedName>
</protein>
<evidence type="ECO:0000259" key="7">
    <source>
        <dbReference type="PROSITE" id="PS51722"/>
    </source>
</evidence>
<dbReference type="NCBIfam" id="TIGR00487">
    <property type="entry name" value="IF-2"/>
    <property type="match status" value="1"/>
</dbReference>
<keyword evidence="3" id="KW-0547">Nucleotide-binding</keyword>
<accession>A0A1G4NWG2</accession>
<dbReference type="CDD" id="cd03692">
    <property type="entry name" value="mtIF2_IVc"/>
    <property type="match status" value="1"/>
</dbReference>
<keyword evidence="8" id="KW-0150">Chloroplast</keyword>
<dbReference type="FunFam" id="3.40.50.300:FF:000019">
    <property type="entry name" value="Translation initiation factor IF-2"/>
    <property type="match status" value="1"/>
</dbReference>
<organism evidence="8">
    <name type="scientific">Nemalion sp. H.1444</name>
    <dbReference type="NCBI Taxonomy" id="1907586"/>
    <lineage>
        <taxon>Eukaryota</taxon>
        <taxon>Rhodophyta</taxon>
        <taxon>Florideophyceae</taxon>
        <taxon>Nemaliophycidae</taxon>
        <taxon>Nemaliales</taxon>
        <taxon>Nemaliaceae</taxon>
        <taxon>Nemalion</taxon>
    </lineage>
</organism>
<dbReference type="Pfam" id="PF00009">
    <property type="entry name" value="GTP_EFTU"/>
    <property type="match status" value="1"/>
</dbReference>
<dbReference type="SUPFAM" id="SSF52156">
    <property type="entry name" value="Initiation factor IF2/eIF5b, domain 3"/>
    <property type="match status" value="1"/>
</dbReference>
<dbReference type="InterPro" id="IPR005225">
    <property type="entry name" value="Small_GTP-bd"/>
</dbReference>
<keyword evidence="2 8" id="KW-0396">Initiation factor</keyword>
<dbReference type="Pfam" id="PF11987">
    <property type="entry name" value="IF-2"/>
    <property type="match status" value="1"/>
</dbReference>
<evidence type="ECO:0000256" key="1">
    <source>
        <dbReference type="ARBA" id="ARBA00007733"/>
    </source>
</evidence>
<dbReference type="GO" id="GO:0005737">
    <property type="term" value="C:cytoplasm"/>
    <property type="evidence" value="ECO:0007669"/>
    <property type="project" value="TreeGrafter"/>
</dbReference>
<dbReference type="SUPFAM" id="SSF52540">
    <property type="entry name" value="P-loop containing nucleoside triphosphate hydrolases"/>
    <property type="match status" value="1"/>
</dbReference>
<dbReference type="NCBIfam" id="TIGR00231">
    <property type="entry name" value="small_GTP"/>
    <property type="match status" value="1"/>
</dbReference>
<dbReference type="EMBL" id="LT622871">
    <property type="protein sequence ID" value="SCW22987.1"/>
    <property type="molecule type" value="Genomic_DNA"/>
</dbReference>
<dbReference type="PRINTS" id="PR00315">
    <property type="entry name" value="ELONGATNFCT"/>
</dbReference>
<reference evidence="8" key="2">
    <citation type="submission" date="2016-10" db="EMBL/GenBank/DDBJ databases">
        <authorList>
            <person name="de Groot N.N."/>
        </authorList>
    </citation>
    <scope>NUCLEOTIDE SEQUENCE</scope>
    <source>
        <strain evidence="8">H.1444</strain>
    </source>
</reference>
<dbReference type="FunFam" id="3.40.50.10050:FF:000001">
    <property type="entry name" value="Translation initiation factor IF-2"/>
    <property type="match status" value="1"/>
</dbReference>
<dbReference type="PROSITE" id="PS51722">
    <property type="entry name" value="G_TR_2"/>
    <property type="match status" value="1"/>
</dbReference>
<sequence length="732" mass="81791">MDSPKLICDDRDKHSDRLEITSSITETLTNDLESGNNNRIDKRNKSYNKSIDILESRKNKAKAKKKIRSKVHINDEDDSLNDRYANLSKIDKNLELSLMRPIRPLKKKEPIDKGKTKVRTIQAKEEIVHNNIKNVANNTRVEQVTLTDPLSIQELSNLLDVPAPEIIKSLFLQGIPVTINQVVDIKIAESVARTYDIDVIQGLEQNADTNRFCSDKVYDEKQLLKPRPPIVTIFGHVDHGKTTLMNAIAQTKRVNLESGGITQRIVAHEVVVKLDGHNNKIVFLDTPGHEAFSDMRLRSMQVTDIGIVVVAVDDGLKPQTKEAINYLNKYQIPFIVAISKVDKEDTQIDMIMQEMSAHGIAPEIWGGDVPILQVSALKDINIDQLLAKILIITKHKNLLASPLVAASGTILDAYLDKHRGPLASLLIQRGTLRQGDYIATNQVVSKIRSLVSKNNEKIKSSGPSSIVNISGLESIPVPGHSFQVVDDEKVARKKLVEYQKSKDKSGRNYKRLNNRVTFDTSRKSKDKLTKKIINIILKTDSEGAIDAIINAFTNIHQTKVQINLISAGVGDITVSDINLASVSQATILSFNNPVKLSINSMISNSAITLLNFTVIYDLIDYIEARMLELVETEYTEQITGTAIVENIFTLSKGVVAGCIVISGKLKRNSHIKVKRNQEVIHSGKLYSLKRVKEDVDEVSMKNECGVMLANFDRWQRKDLVEAYDLIAQDKTL</sequence>
<dbReference type="GO" id="GO:0005525">
    <property type="term" value="F:GTP binding"/>
    <property type="evidence" value="ECO:0007669"/>
    <property type="project" value="UniProtKB-KW"/>
</dbReference>
<dbReference type="InterPro" id="IPR023115">
    <property type="entry name" value="TIF_IF2_dom3"/>
</dbReference>